<dbReference type="PANTHER" id="PTHR10334">
    <property type="entry name" value="CYSTEINE-RICH SECRETORY PROTEIN-RELATED"/>
    <property type="match status" value="1"/>
</dbReference>
<feature type="chain" id="PRO_5043844731" evidence="3">
    <location>
        <begin position="23"/>
        <end position="213"/>
    </location>
</feature>
<name>A0AAW1IEA2_POPJA</name>
<accession>A0AAW1IEA2</accession>
<organism evidence="5 6">
    <name type="scientific">Popillia japonica</name>
    <name type="common">Japanese beetle</name>
    <dbReference type="NCBI Taxonomy" id="7064"/>
    <lineage>
        <taxon>Eukaryota</taxon>
        <taxon>Metazoa</taxon>
        <taxon>Ecdysozoa</taxon>
        <taxon>Arthropoda</taxon>
        <taxon>Hexapoda</taxon>
        <taxon>Insecta</taxon>
        <taxon>Pterygota</taxon>
        <taxon>Neoptera</taxon>
        <taxon>Endopterygota</taxon>
        <taxon>Coleoptera</taxon>
        <taxon>Polyphaga</taxon>
        <taxon>Scarabaeiformia</taxon>
        <taxon>Scarabaeidae</taxon>
        <taxon>Rutelinae</taxon>
        <taxon>Popillia</taxon>
    </lineage>
</organism>
<dbReference type="InterPro" id="IPR035940">
    <property type="entry name" value="CAP_sf"/>
</dbReference>
<dbReference type="InterPro" id="IPR002413">
    <property type="entry name" value="V5_allergen-like"/>
</dbReference>
<dbReference type="PROSITE" id="PS01009">
    <property type="entry name" value="CRISP_1"/>
    <property type="match status" value="1"/>
</dbReference>
<dbReference type="GO" id="GO:0005576">
    <property type="term" value="C:extracellular region"/>
    <property type="evidence" value="ECO:0007669"/>
    <property type="project" value="UniProtKB-SubCell"/>
</dbReference>
<feature type="signal peptide" evidence="3">
    <location>
        <begin position="1"/>
        <end position="22"/>
    </location>
</feature>
<dbReference type="InterPro" id="IPR001283">
    <property type="entry name" value="CRISP-related"/>
</dbReference>
<protein>
    <submittedName>
        <fullName evidence="5">Cysteine-rich secretory protein family</fullName>
    </submittedName>
</protein>
<dbReference type="SMART" id="SM00198">
    <property type="entry name" value="SCP"/>
    <property type="match status" value="1"/>
</dbReference>
<evidence type="ECO:0000313" key="6">
    <source>
        <dbReference type="Proteomes" id="UP001458880"/>
    </source>
</evidence>
<dbReference type="Gene3D" id="3.40.33.10">
    <property type="entry name" value="CAP"/>
    <property type="match status" value="1"/>
</dbReference>
<dbReference type="CDD" id="cd05380">
    <property type="entry name" value="CAP_euk"/>
    <property type="match status" value="1"/>
</dbReference>
<keyword evidence="3" id="KW-0732">Signal</keyword>
<dbReference type="Proteomes" id="UP001458880">
    <property type="component" value="Unassembled WGS sequence"/>
</dbReference>
<proteinExistence type="predicted"/>
<feature type="domain" description="SCP" evidence="4">
    <location>
        <begin position="38"/>
        <end position="197"/>
    </location>
</feature>
<evidence type="ECO:0000256" key="3">
    <source>
        <dbReference type="SAM" id="SignalP"/>
    </source>
</evidence>
<dbReference type="PROSITE" id="PS01010">
    <property type="entry name" value="CRISP_2"/>
    <property type="match status" value="1"/>
</dbReference>
<dbReference type="Pfam" id="PF00188">
    <property type="entry name" value="CAP"/>
    <property type="match status" value="1"/>
</dbReference>
<comment type="caution">
    <text evidence="5">The sequence shown here is derived from an EMBL/GenBank/DDBJ whole genome shotgun (WGS) entry which is preliminary data.</text>
</comment>
<dbReference type="AlphaFoldDB" id="A0AAW1IEA2"/>
<reference evidence="5 6" key="1">
    <citation type="journal article" date="2024" name="BMC Genomics">
        <title>De novo assembly and annotation of Popillia japonica's genome with initial clues to its potential as an invasive pest.</title>
        <authorList>
            <person name="Cucini C."/>
            <person name="Boschi S."/>
            <person name="Funari R."/>
            <person name="Cardaioli E."/>
            <person name="Iannotti N."/>
            <person name="Marturano G."/>
            <person name="Paoli F."/>
            <person name="Bruttini M."/>
            <person name="Carapelli A."/>
            <person name="Frati F."/>
            <person name="Nardi F."/>
        </authorList>
    </citation>
    <scope>NUCLEOTIDE SEQUENCE [LARGE SCALE GENOMIC DNA]</scope>
    <source>
        <strain evidence="5">DMR45628</strain>
    </source>
</reference>
<keyword evidence="6" id="KW-1185">Reference proteome</keyword>
<evidence type="ECO:0000259" key="4">
    <source>
        <dbReference type="SMART" id="SM00198"/>
    </source>
</evidence>
<dbReference type="PRINTS" id="PR00838">
    <property type="entry name" value="V5ALLERGEN"/>
</dbReference>
<keyword evidence="2" id="KW-0964">Secreted</keyword>
<dbReference type="EMBL" id="JASPKY010000629">
    <property type="protein sequence ID" value="KAK9687678.1"/>
    <property type="molecule type" value="Genomic_DNA"/>
</dbReference>
<dbReference type="SUPFAM" id="SSF55797">
    <property type="entry name" value="PR-1-like"/>
    <property type="match status" value="1"/>
</dbReference>
<gene>
    <name evidence="5" type="ORF">QE152_g36090</name>
</gene>
<dbReference type="InterPro" id="IPR014044">
    <property type="entry name" value="CAP_dom"/>
</dbReference>
<sequence length="213" mass="24677">MLSIKFLCVGIISMMLFQNGESCTDPELEFYENGLHHKDIPKILHQHNQYRQAIMDGTVPGQPKGIGLKHLKWDDKLAKSAQEIADKCIFEHSNYVDERWRHKVCENLHHSSKAFFAPNNSNWTKAIESWFSEHIYFRYGPIGPGYDKYGHYTAMIWADTELIGCGYAAYDNNQEDTGLDVSELYVCHYGPPGNYYHRPPYQLAQEFYAEQSL</sequence>
<comment type="subcellular location">
    <subcellularLocation>
        <location evidence="1">Secreted</location>
    </subcellularLocation>
</comment>
<dbReference type="InterPro" id="IPR018244">
    <property type="entry name" value="Allrgn_V5/Tpx1_CS"/>
</dbReference>
<dbReference type="PRINTS" id="PR00837">
    <property type="entry name" value="V5TPXLIKE"/>
</dbReference>
<evidence type="ECO:0000256" key="2">
    <source>
        <dbReference type="ARBA" id="ARBA00022525"/>
    </source>
</evidence>
<evidence type="ECO:0000256" key="1">
    <source>
        <dbReference type="ARBA" id="ARBA00004613"/>
    </source>
</evidence>
<evidence type="ECO:0000313" key="5">
    <source>
        <dbReference type="EMBL" id="KAK9687678.1"/>
    </source>
</evidence>